<dbReference type="Gene3D" id="2.40.50.100">
    <property type="match status" value="1"/>
</dbReference>
<comment type="caution">
    <text evidence="5">The sequence shown here is derived from an EMBL/GenBank/DDBJ whole genome shotgun (WGS) entry which is preliminary data.</text>
</comment>
<dbReference type="NCBIfam" id="TIGR01730">
    <property type="entry name" value="RND_mfp"/>
    <property type="match status" value="1"/>
</dbReference>
<dbReference type="RefSeq" id="WP_259247421.1">
    <property type="nucleotide sequence ID" value="NZ_JAOCDZ010000014.1"/>
</dbReference>
<dbReference type="Pfam" id="PF25917">
    <property type="entry name" value="BSH_RND"/>
    <property type="match status" value="1"/>
</dbReference>
<gene>
    <name evidence="5" type="ORF">N5D93_20085</name>
</gene>
<dbReference type="Gene3D" id="2.40.30.170">
    <property type="match status" value="1"/>
</dbReference>
<feature type="coiled-coil region" evidence="2">
    <location>
        <begin position="147"/>
        <end position="174"/>
    </location>
</feature>
<dbReference type="Gene3D" id="1.10.287.470">
    <property type="entry name" value="Helix hairpin bin"/>
    <property type="match status" value="1"/>
</dbReference>
<feature type="chain" id="PRO_5041302251" evidence="3">
    <location>
        <begin position="27"/>
        <end position="380"/>
    </location>
</feature>
<feature type="signal peptide" evidence="3">
    <location>
        <begin position="1"/>
        <end position="26"/>
    </location>
</feature>
<evidence type="ECO:0000313" key="6">
    <source>
        <dbReference type="Proteomes" id="UP001161094"/>
    </source>
</evidence>
<evidence type="ECO:0000256" key="1">
    <source>
        <dbReference type="ARBA" id="ARBA00009477"/>
    </source>
</evidence>
<dbReference type="AlphaFoldDB" id="A0AA42S5Y2"/>
<feature type="domain" description="Multidrug resistance protein MdtA-like barrel-sandwich hybrid" evidence="4">
    <location>
        <begin position="71"/>
        <end position="205"/>
    </location>
</feature>
<comment type="similarity">
    <text evidence="1">Belongs to the membrane fusion protein (MFP) (TC 8.A.1) family.</text>
</comment>
<dbReference type="InterPro" id="IPR006143">
    <property type="entry name" value="RND_pump_MFP"/>
</dbReference>
<accession>A0AA42S5Y2</accession>
<evidence type="ECO:0000259" key="4">
    <source>
        <dbReference type="Pfam" id="PF25917"/>
    </source>
</evidence>
<dbReference type="Proteomes" id="UP001161094">
    <property type="component" value="Unassembled WGS sequence"/>
</dbReference>
<dbReference type="PANTHER" id="PTHR30469:SF18">
    <property type="entry name" value="RESISTANCE-NODULATION-CELL DIVISION (RND) EFFLUX MEMBRANE FUSION PROTEIN-RELATED"/>
    <property type="match status" value="1"/>
</dbReference>
<dbReference type="PROSITE" id="PS51257">
    <property type="entry name" value="PROKAR_LIPOPROTEIN"/>
    <property type="match status" value="1"/>
</dbReference>
<dbReference type="GO" id="GO:0015562">
    <property type="term" value="F:efflux transmembrane transporter activity"/>
    <property type="evidence" value="ECO:0007669"/>
    <property type="project" value="TreeGrafter"/>
</dbReference>
<evidence type="ECO:0000256" key="3">
    <source>
        <dbReference type="SAM" id="SignalP"/>
    </source>
</evidence>
<sequence length="380" mass="38972">MVSRRSAVTAIPAIMAVLLTGTLAGALSGCSPGAADDPRTGIPLVRVATVQAPAPATRVYTGVVVARVQSDLGFRVNGKVAERLVDTGQQVKRGQPLMRLDPTDLALAARARLQAVHAARARASQTAADEKRYRVLVGAGAVSASAYDQARAAADTAQADLSAAQAQADVARNETGYATLYADADGVVMATLAEPGQVVTAGQPVVRVARSGQREALIDLPETVRPALGSTGEATLYGGSSQPIPVQLRELSDYADPRTRTFAARYVLDPKAAQAPLGATISVSIAGAQGKPVFQVPLAALHDEGRGPGVWVLSGEPTQVRWRAVTLAGLGEETAAVSAGLAPGERFVALGAHLLHEGETVRVAAPQGRRALAATAGAAQ</sequence>
<organism evidence="5 6">
    <name type="scientific">Achromobacter spanius</name>
    <dbReference type="NCBI Taxonomy" id="217203"/>
    <lineage>
        <taxon>Bacteria</taxon>
        <taxon>Pseudomonadati</taxon>
        <taxon>Pseudomonadota</taxon>
        <taxon>Betaproteobacteria</taxon>
        <taxon>Burkholderiales</taxon>
        <taxon>Alcaligenaceae</taxon>
        <taxon>Achromobacter</taxon>
    </lineage>
</organism>
<evidence type="ECO:0000256" key="2">
    <source>
        <dbReference type="SAM" id="Coils"/>
    </source>
</evidence>
<proteinExistence type="inferred from homology"/>
<dbReference type="Gene3D" id="2.40.420.20">
    <property type="match status" value="1"/>
</dbReference>
<protein>
    <submittedName>
        <fullName evidence="5">Efflux RND transporter periplasmic adaptor subunit</fullName>
    </submittedName>
</protein>
<keyword evidence="3" id="KW-0732">Signal</keyword>
<evidence type="ECO:0000313" key="5">
    <source>
        <dbReference type="EMBL" id="MDH0738128.1"/>
    </source>
</evidence>
<dbReference type="EMBL" id="JAOCDZ010000014">
    <property type="protein sequence ID" value="MDH0738128.1"/>
    <property type="molecule type" value="Genomic_DNA"/>
</dbReference>
<dbReference type="SUPFAM" id="SSF111369">
    <property type="entry name" value="HlyD-like secretion proteins"/>
    <property type="match status" value="1"/>
</dbReference>
<name>A0AA42S5Y2_9BURK</name>
<keyword evidence="2" id="KW-0175">Coiled coil</keyword>
<dbReference type="GO" id="GO:1990281">
    <property type="term" value="C:efflux pump complex"/>
    <property type="evidence" value="ECO:0007669"/>
    <property type="project" value="TreeGrafter"/>
</dbReference>
<dbReference type="InterPro" id="IPR058625">
    <property type="entry name" value="MdtA-like_BSH"/>
</dbReference>
<reference evidence="5" key="1">
    <citation type="submission" date="2022-09" db="EMBL/GenBank/DDBJ databases">
        <title>Intensive care unit water sources are persistently colonized with multi-drug resistant bacteria and are the site of extensive horizontal gene transfer of antibiotic resistance genes.</title>
        <authorList>
            <person name="Diorio-Toth L."/>
        </authorList>
    </citation>
    <scope>NUCLEOTIDE SEQUENCE</scope>
    <source>
        <strain evidence="5">GD03843</strain>
    </source>
</reference>
<dbReference type="PANTHER" id="PTHR30469">
    <property type="entry name" value="MULTIDRUG RESISTANCE PROTEIN MDTA"/>
    <property type="match status" value="1"/>
</dbReference>